<feature type="transmembrane region" description="Helical" evidence="1">
    <location>
        <begin position="7"/>
        <end position="27"/>
    </location>
</feature>
<dbReference type="AlphaFoldDB" id="A0A1T4XMB0"/>
<keyword evidence="1" id="KW-1133">Transmembrane helix</keyword>
<evidence type="ECO:0000256" key="1">
    <source>
        <dbReference type="SAM" id="Phobius"/>
    </source>
</evidence>
<feature type="transmembrane region" description="Helical" evidence="1">
    <location>
        <begin position="107"/>
        <end position="127"/>
    </location>
</feature>
<accession>A0A1T4XMB0</accession>
<dbReference type="EMBL" id="FUYJ01000001">
    <property type="protein sequence ID" value="SKA90221.1"/>
    <property type="molecule type" value="Genomic_DNA"/>
</dbReference>
<dbReference type="RefSeq" id="WP_078816719.1">
    <property type="nucleotide sequence ID" value="NZ_FUYJ01000001.1"/>
</dbReference>
<name>A0A1T4XMB0_9BACL</name>
<feature type="transmembrane region" description="Helical" evidence="1">
    <location>
        <begin position="33"/>
        <end position="53"/>
    </location>
</feature>
<keyword evidence="1" id="KW-0812">Transmembrane</keyword>
<proteinExistence type="predicted"/>
<gene>
    <name evidence="2" type="ORF">SAMN04244570_0943</name>
</gene>
<evidence type="ECO:0000313" key="3">
    <source>
        <dbReference type="Proteomes" id="UP000190042"/>
    </source>
</evidence>
<keyword evidence="1" id="KW-0472">Membrane</keyword>
<feature type="transmembrane region" description="Helical" evidence="1">
    <location>
        <begin position="74"/>
        <end position="95"/>
    </location>
</feature>
<organism evidence="2 3">
    <name type="scientific">Sporosarcina newyorkensis</name>
    <dbReference type="NCBI Taxonomy" id="759851"/>
    <lineage>
        <taxon>Bacteria</taxon>
        <taxon>Bacillati</taxon>
        <taxon>Bacillota</taxon>
        <taxon>Bacilli</taxon>
        <taxon>Bacillales</taxon>
        <taxon>Caryophanaceae</taxon>
        <taxon>Sporosarcina</taxon>
    </lineage>
</organism>
<keyword evidence="3" id="KW-1185">Reference proteome</keyword>
<sequence>MRLPKWGLLIFNMLLCAAFAYVSISSYSNGAMIWWLWGLISILYGFTTITLFVKGVKEGWSSTEIVEDERTWNVRLVSCFISFIFILLFLTVGIIAYYTENLSLDPVAYMILAVTASVVVFAIAQVVQSIQK</sequence>
<protein>
    <submittedName>
        <fullName evidence="2">Uncharacterized protein</fullName>
    </submittedName>
</protein>
<dbReference type="Proteomes" id="UP000190042">
    <property type="component" value="Unassembled WGS sequence"/>
</dbReference>
<reference evidence="3" key="1">
    <citation type="submission" date="2017-02" db="EMBL/GenBank/DDBJ databases">
        <authorList>
            <person name="Varghese N."/>
            <person name="Submissions S."/>
        </authorList>
    </citation>
    <scope>NUCLEOTIDE SEQUENCE [LARGE SCALE GENOMIC DNA]</scope>
    <source>
        <strain evidence="3">DSM 23966</strain>
    </source>
</reference>
<evidence type="ECO:0000313" key="2">
    <source>
        <dbReference type="EMBL" id="SKA90221.1"/>
    </source>
</evidence>